<dbReference type="Proteomes" id="UP000325780">
    <property type="component" value="Unassembled WGS sequence"/>
</dbReference>
<evidence type="ECO:0000313" key="3">
    <source>
        <dbReference type="Proteomes" id="UP000325780"/>
    </source>
</evidence>
<feature type="compositionally biased region" description="Polar residues" evidence="1">
    <location>
        <begin position="500"/>
        <end position="513"/>
    </location>
</feature>
<feature type="compositionally biased region" description="Basic and acidic residues" evidence="1">
    <location>
        <begin position="313"/>
        <end position="335"/>
    </location>
</feature>
<accession>A0A5N6TEG9</accession>
<feature type="region of interest" description="Disordered" evidence="1">
    <location>
        <begin position="638"/>
        <end position="669"/>
    </location>
</feature>
<evidence type="ECO:0000313" key="2">
    <source>
        <dbReference type="EMBL" id="KAE8144768.1"/>
    </source>
</evidence>
<feature type="region of interest" description="Disordered" evidence="1">
    <location>
        <begin position="25"/>
        <end position="52"/>
    </location>
</feature>
<feature type="compositionally biased region" description="Polar residues" evidence="1">
    <location>
        <begin position="214"/>
        <end position="223"/>
    </location>
</feature>
<feature type="compositionally biased region" description="Polar residues" evidence="1">
    <location>
        <begin position="380"/>
        <end position="397"/>
    </location>
</feature>
<gene>
    <name evidence="2" type="ORF">BDV25DRAFT_86281</name>
</gene>
<dbReference type="OrthoDB" id="3946750at2759"/>
<feature type="region of interest" description="Disordered" evidence="1">
    <location>
        <begin position="175"/>
        <end position="295"/>
    </location>
</feature>
<dbReference type="AlphaFoldDB" id="A0A5N6TEG9"/>
<feature type="compositionally biased region" description="Basic and acidic residues" evidence="1">
    <location>
        <begin position="644"/>
        <end position="655"/>
    </location>
</feature>
<evidence type="ECO:0008006" key="4">
    <source>
        <dbReference type="Google" id="ProtNLM"/>
    </source>
</evidence>
<name>A0A5N6TEG9_ASPAV</name>
<feature type="region of interest" description="Disordered" evidence="1">
    <location>
        <begin position="310"/>
        <end position="402"/>
    </location>
</feature>
<evidence type="ECO:0000256" key="1">
    <source>
        <dbReference type="SAM" id="MobiDB-lite"/>
    </source>
</evidence>
<organism evidence="2 3">
    <name type="scientific">Aspergillus avenaceus</name>
    <dbReference type="NCBI Taxonomy" id="36643"/>
    <lineage>
        <taxon>Eukaryota</taxon>
        <taxon>Fungi</taxon>
        <taxon>Dikarya</taxon>
        <taxon>Ascomycota</taxon>
        <taxon>Pezizomycotina</taxon>
        <taxon>Eurotiomycetes</taxon>
        <taxon>Eurotiomycetidae</taxon>
        <taxon>Eurotiales</taxon>
        <taxon>Aspergillaceae</taxon>
        <taxon>Aspergillus</taxon>
        <taxon>Aspergillus subgen. Circumdati</taxon>
    </lineage>
</organism>
<keyword evidence="3" id="KW-1185">Reference proteome</keyword>
<protein>
    <recommendedName>
        <fullName evidence="4">Serine-threonine rich protein</fullName>
    </recommendedName>
</protein>
<proteinExistence type="predicted"/>
<dbReference type="EMBL" id="ML742440">
    <property type="protein sequence ID" value="KAE8144768.1"/>
    <property type="molecule type" value="Genomic_DNA"/>
</dbReference>
<feature type="region of interest" description="Disordered" evidence="1">
    <location>
        <begin position="468"/>
        <end position="513"/>
    </location>
</feature>
<reference evidence="2 3" key="1">
    <citation type="submission" date="2019-04" db="EMBL/GenBank/DDBJ databases">
        <title>Friends and foes A comparative genomics study of 23 Aspergillus species from section Flavi.</title>
        <authorList>
            <consortium name="DOE Joint Genome Institute"/>
            <person name="Kjaerbolling I."/>
            <person name="Vesth T."/>
            <person name="Frisvad J.C."/>
            <person name="Nybo J.L."/>
            <person name="Theobald S."/>
            <person name="Kildgaard S."/>
            <person name="Isbrandt T."/>
            <person name="Kuo A."/>
            <person name="Sato A."/>
            <person name="Lyhne E.K."/>
            <person name="Kogle M.E."/>
            <person name="Wiebenga A."/>
            <person name="Kun R.S."/>
            <person name="Lubbers R.J."/>
            <person name="Makela M.R."/>
            <person name="Barry K."/>
            <person name="Chovatia M."/>
            <person name="Clum A."/>
            <person name="Daum C."/>
            <person name="Haridas S."/>
            <person name="He G."/>
            <person name="LaButti K."/>
            <person name="Lipzen A."/>
            <person name="Mondo S."/>
            <person name="Riley R."/>
            <person name="Salamov A."/>
            <person name="Simmons B.A."/>
            <person name="Magnuson J.K."/>
            <person name="Henrissat B."/>
            <person name="Mortensen U.H."/>
            <person name="Larsen T.O."/>
            <person name="Devries R.P."/>
            <person name="Grigoriev I.V."/>
            <person name="Machida M."/>
            <person name="Baker S.E."/>
            <person name="Andersen M.R."/>
        </authorList>
    </citation>
    <scope>NUCLEOTIDE SEQUENCE [LARGE SCALE GENOMIC DNA]</scope>
    <source>
        <strain evidence="2 3">IBT 18842</strain>
    </source>
</reference>
<sequence>MMPSSPMLIAILIKNDVQPPHFAPSRLLKNTNQSRGFRGSTRLEHSNHNGHSPWRIKKYKHSCISRMREEPASHLRRNQMLFNHAHDPWWKVGWGWGQSKSCFPSPHKDTRHKKDFWDAERDRMQKRMEQIKREIDADPYVALFGKRTGPFDFPKSYEKDLFSFCRSVFGLDKADESGTINTTPSPKTAKDAPLKSQRNNGSPSSSSSKEWMMDNTQGASQNAGREDLTFDPISGRMIPRKPRASSINDKHIRADNEGSSSIPAKKNGRSEKNVGYLSTVDRSGEKSEPLAGPYAGAGYDLPESFTLPLGKNSMHEHLTNDTDAGVKPREARYDSQKPSAQDISVDVGVHGSCGKGHQPSSAGREAAIDQTKPGHKQPPVDTQNDQSSKGLPSVNSVRQDHLAIRDERSEDLDILSASDIRSRYNTSILKRNPKERHELRKEMEDQFSSSVDSVSDIDAQTIRETFLHRAASEPGATKTASPSLGNLDQLEKSPDVAESPKNTIAQESIQPSGQAVYERQLNPSNPGSVDTYRILAYDPSTLEISQAETTSPLHKSHEVLHPTEILPQLNNPAKFLPYFEKMKADGFAIVSGGGDILVFKKTHGSERLATDHSITGSNRDLSAFVRPEPLFNEITDQTEPAQKIPEESEATHVDPKQNQNSDDPPLKSESRVGNIFRRMFIGGIATAATCYALGVVSEYFRTGGQDGRGIDGFTEFESERRHRDRN</sequence>